<evidence type="ECO:0000313" key="3">
    <source>
        <dbReference type="Proteomes" id="UP000033441"/>
    </source>
</evidence>
<proteinExistence type="predicted"/>
<keyword evidence="1" id="KW-0472">Membrane</keyword>
<dbReference type="AlphaFoldDB" id="A0A0F3N986"/>
<reference evidence="2 3" key="1">
    <citation type="submission" date="2015-02" db="EMBL/GenBank/DDBJ databases">
        <title>Genome Sequencing of Rickettsiales.</title>
        <authorList>
            <person name="Daugherty S.C."/>
            <person name="Su Q."/>
            <person name="Abolude K."/>
            <person name="Beier-Sexton M."/>
            <person name="Carlyon J.A."/>
            <person name="Carter R."/>
            <person name="Day N.P."/>
            <person name="Dumler S.J."/>
            <person name="Dyachenko V."/>
            <person name="Godinez A."/>
            <person name="Kurtti T.J."/>
            <person name="Lichay M."/>
            <person name="Mullins K.E."/>
            <person name="Ott S."/>
            <person name="Pappas-Brown V."/>
            <person name="Paris D.H."/>
            <person name="Patel P."/>
            <person name="Richards A.L."/>
            <person name="Sadzewicz L."/>
            <person name="Sears K."/>
            <person name="Seidman D."/>
            <person name="Sengamalay N."/>
            <person name="Stenos J."/>
            <person name="Tallon L.J."/>
            <person name="Vincent G."/>
            <person name="Fraser C.M."/>
            <person name="Munderloh U."/>
            <person name="Dunning-Hotopp J.C."/>
        </authorList>
    </citation>
    <scope>NUCLEOTIDE SEQUENCE [LARGE SCALE GENOMIC DNA]</scope>
    <source>
        <strain evidence="2 3">ApMUC09</strain>
    </source>
</reference>
<name>A0A0F3N986_ANAPH</name>
<accession>A0A0F3N986</accession>
<protein>
    <submittedName>
        <fullName evidence="2">Putative exopolysaccharide synthesis ExoD domain protein</fullName>
    </submittedName>
</protein>
<gene>
    <name evidence="2" type="ORF">APHMUC_0214</name>
</gene>
<dbReference type="EMBL" id="LANV01000001">
    <property type="protein sequence ID" value="KJV64301.1"/>
    <property type="molecule type" value="Genomic_DNA"/>
</dbReference>
<comment type="caution">
    <text evidence="2">The sequence shown here is derived from an EMBL/GenBank/DDBJ whole genome shotgun (WGS) entry which is preliminary data.</text>
</comment>
<keyword evidence="1" id="KW-1133">Transmembrane helix</keyword>
<dbReference type="PATRIC" id="fig|1359152.3.peg.225"/>
<keyword evidence="1" id="KW-0812">Transmembrane</keyword>
<feature type="transmembrane region" description="Helical" evidence="1">
    <location>
        <begin position="12"/>
        <end position="33"/>
    </location>
</feature>
<evidence type="ECO:0000313" key="2">
    <source>
        <dbReference type="EMBL" id="KJV64301.1"/>
    </source>
</evidence>
<organism evidence="2 3">
    <name type="scientific">Anaplasma phagocytophilum str. ApMUC09</name>
    <dbReference type="NCBI Taxonomy" id="1359152"/>
    <lineage>
        <taxon>Bacteria</taxon>
        <taxon>Pseudomonadati</taxon>
        <taxon>Pseudomonadota</taxon>
        <taxon>Alphaproteobacteria</taxon>
        <taxon>Rickettsiales</taxon>
        <taxon>Anaplasmataceae</taxon>
        <taxon>Anaplasma</taxon>
        <taxon>phagocytophilum group</taxon>
    </lineage>
</organism>
<dbReference type="Proteomes" id="UP000033441">
    <property type="component" value="Unassembled WGS sequence"/>
</dbReference>
<sequence length="51" mass="5402">MALGVLNKDGVLVIVGVLLAFLGISVTSVVLIAGPKLVMGMFSFIYKFFVI</sequence>
<evidence type="ECO:0000256" key="1">
    <source>
        <dbReference type="SAM" id="Phobius"/>
    </source>
</evidence>